<gene>
    <name evidence="1" type="ORF">ACN38_g10304</name>
</gene>
<accession>A0A0M9WBU4</accession>
<dbReference type="STRING" id="229535.A0A0M9WBU4"/>
<dbReference type="Proteomes" id="UP000037696">
    <property type="component" value="Unassembled WGS sequence"/>
</dbReference>
<dbReference type="EMBL" id="LHQQ01000231">
    <property type="protein sequence ID" value="KOS38865.1"/>
    <property type="molecule type" value="Genomic_DNA"/>
</dbReference>
<reference evidence="1 2" key="1">
    <citation type="submission" date="2015-08" db="EMBL/GenBank/DDBJ databases">
        <title>Genome sequencing of Penicillium nordicum.</title>
        <authorList>
            <person name="Nguyen H.D."/>
            <person name="Seifert K.A."/>
        </authorList>
    </citation>
    <scope>NUCLEOTIDE SEQUENCE [LARGE SCALE GENOMIC DNA]</scope>
    <source>
        <strain evidence="1 2">DAOMC 185683</strain>
    </source>
</reference>
<protein>
    <submittedName>
        <fullName evidence="1">Uncharacterized protein</fullName>
    </submittedName>
</protein>
<name>A0A0M9WBU4_9EURO</name>
<comment type="caution">
    <text evidence="1">The sequence shown here is derived from an EMBL/GenBank/DDBJ whole genome shotgun (WGS) entry which is preliminary data.</text>
</comment>
<organism evidence="1 2">
    <name type="scientific">Penicillium nordicum</name>
    <dbReference type="NCBI Taxonomy" id="229535"/>
    <lineage>
        <taxon>Eukaryota</taxon>
        <taxon>Fungi</taxon>
        <taxon>Dikarya</taxon>
        <taxon>Ascomycota</taxon>
        <taxon>Pezizomycotina</taxon>
        <taxon>Eurotiomycetes</taxon>
        <taxon>Eurotiomycetidae</taxon>
        <taxon>Eurotiales</taxon>
        <taxon>Aspergillaceae</taxon>
        <taxon>Penicillium</taxon>
    </lineage>
</organism>
<dbReference type="AlphaFoldDB" id="A0A0M9WBU4"/>
<sequence length="92" mass="10433">MQEAAEVVAWLKCDAAVHNRVRYIISQDGPEMYITVASFDNTYLQWLRSKRAISLPNGSFLTMTRYGPWLIQHARDVAEFAGIVLAIMASEK</sequence>
<keyword evidence="2" id="KW-1185">Reference proteome</keyword>
<evidence type="ECO:0000313" key="1">
    <source>
        <dbReference type="EMBL" id="KOS38865.1"/>
    </source>
</evidence>
<proteinExistence type="predicted"/>
<evidence type="ECO:0000313" key="2">
    <source>
        <dbReference type="Proteomes" id="UP000037696"/>
    </source>
</evidence>
<dbReference type="OrthoDB" id="3508621at2759"/>